<dbReference type="SMART" id="SM00949">
    <property type="entry name" value="PAZ"/>
    <property type="match status" value="1"/>
</dbReference>
<keyword evidence="4" id="KW-0810">Translation regulation</keyword>
<dbReference type="GO" id="GO:0042754">
    <property type="term" value="P:negative regulation of circadian rhythm"/>
    <property type="evidence" value="ECO:0007669"/>
    <property type="project" value="UniProtKB-ARBA"/>
</dbReference>
<dbReference type="CDD" id="cd02845">
    <property type="entry name" value="PAZ_piwi_like"/>
    <property type="match status" value="1"/>
</dbReference>
<evidence type="ECO:0000256" key="3">
    <source>
        <dbReference type="ARBA" id="ARBA00022490"/>
    </source>
</evidence>
<keyword evidence="6" id="KW-0943">RNA-mediated gene silencing</keyword>
<keyword evidence="2" id="KW-0217">Developmental protein</keyword>
<dbReference type="Gene3D" id="3.40.50.2300">
    <property type="match status" value="1"/>
</dbReference>
<evidence type="ECO:0000259" key="10">
    <source>
        <dbReference type="PROSITE" id="PS50822"/>
    </source>
</evidence>
<dbReference type="AlphaFoldDB" id="A0A5N4CAI5"/>
<keyword evidence="3" id="KW-0963">Cytoplasm</keyword>
<dbReference type="EMBL" id="JWIN03000031">
    <property type="protein sequence ID" value="KAB1255932.1"/>
    <property type="molecule type" value="Genomic_DNA"/>
</dbReference>
<dbReference type="Gene3D" id="2.170.260.10">
    <property type="entry name" value="paz domain"/>
    <property type="match status" value="1"/>
</dbReference>
<evidence type="ECO:0000313" key="11">
    <source>
        <dbReference type="EMBL" id="KAB1255932.1"/>
    </source>
</evidence>
<dbReference type="GO" id="GO:0005737">
    <property type="term" value="C:cytoplasm"/>
    <property type="evidence" value="ECO:0007669"/>
    <property type="project" value="UniProtKB-SubCell"/>
</dbReference>
<dbReference type="InterPro" id="IPR003100">
    <property type="entry name" value="PAZ_dom"/>
</dbReference>
<feature type="non-terminal residue" evidence="11">
    <location>
        <position position="404"/>
    </location>
</feature>
<feature type="domain" description="PAZ" evidence="9">
    <location>
        <begin position="10"/>
        <end position="123"/>
    </location>
</feature>
<dbReference type="PROSITE" id="PS50821">
    <property type="entry name" value="PAZ"/>
    <property type="match status" value="1"/>
</dbReference>
<dbReference type="InterPro" id="IPR012337">
    <property type="entry name" value="RNaseH-like_sf"/>
</dbReference>
<dbReference type="SUPFAM" id="SSF53098">
    <property type="entry name" value="Ribonuclease H-like"/>
    <property type="match status" value="1"/>
</dbReference>
<dbReference type="InterPro" id="IPR036397">
    <property type="entry name" value="RNaseH_sf"/>
</dbReference>
<evidence type="ECO:0000256" key="2">
    <source>
        <dbReference type="ARBA" id="ARBA00022473"/>
    </source>
</evidence>
<dbReference type="InterPro" id="IPR003165">
    <property type="entry name" value="Piwi"/>
</dbReference>
<comment type="caution">
    <text evidence="11">The sequence shown here is derived from an EMBL/GenBank/DDBJ whole genome shotgun (WGS) entry which is preliminary data.</text>
</comment>
<dbReference type="GO" id="GO:0003723">
    <property type="term" value="F:RNA binding"/>
    <property type="evidence" value="ECO:0007669"/>
    <property type="project" value="UniProtKB-KW"/>
</dbReference>
<evidence type="ECO:0000256" key="6">
    <source>
        <dbReference type="ARBA" id="ARBA00023158"/>
    </source>
</evidence>
<evidence type="ECO:0000256" key="7">
    <source>
        <dbReference type="ARBA" id="ARBA00038291"/>
    </source>
</evidence>
<evidence type="ECO:0000259" key="9">
    <source>
        <dbReference type="PROSITE" id="PS50821"/>
    </source>
</evidence>
<dbReference type="Proteomes" id="UP000299084">
    <property type="component" value="Unassembled WGS sequence"/>
</dbReference>
<dbReference type="FunFam" id="2.170.260.10:FF:000003">
    <property type="entry name" value="Piwi-like RNA-mediated gene silencing 2"/>
    <property type="match status" value="1"/>
</dbReference>
<dbReference type="STRING" id="9838.ENSCDRP00005020395"/>
<evidence type="ECO:0000256" key="8">
    <source>
        <dbReference type="ARBA" id="ARBA00039537"/>
    </source>
</evidence>
<protein>
    <recommendedName>
        <fullName evidence="8">Piwi-like protein 2</fullName>
    </recommendedName>
</protein>
<reference evidence="11 12" key="1">
    <citation type="journal article" date="2019" name="Mol. Ecol. Resour.">
        <title>Improving Illumina assemblies with Hi-C and long reads: an example with the North African dromedary.</title>
        <authorList>
            <person name="Elbers J.P."/>
            <person name="Rogers M.F."/>
            <person name="Perelman P.L."/>
            <person name="Proskuryakova A.A."/>
            <person name="Serdyukova N.A."/>
            <person name="Johnson W.E."/>
            <person name="Horin P."/>
            <person name="Corander J."/>
            <person name="Murphy D."/>
            <person name="Burger P.A."/>
        </authorList>
    </citation>
    <scope>NUCLEOTIDE SEQUENCE [LARGE SCALE GENOMIC DNA]</scope>
    <source>
        <strain evidence="11">Drom800</strain>
        <tissue evidence="11">Blood</tissue>
    </source>
</reference>
<gene>
    <name evidence="11" type="ORF">Cadr_000029676</name>
</gene>
<name>A0A5N4CAI5_CAMDR</name>
<dbReference type="PROSITE" id="PS50822">
    <property type="entry name" value="PIWI"/>
    <property type="match status" value="1"/>
</dbReference>
<dbReference type="SMART" id="SM00950">
    <property type="entry name" value="Piwi"/>
    <property type="match status" value="1"/>
</dbReference>
<dbReference type="Pfam" id="PF02170">
    <property type="entry name" value="PAZ"/>
    <property type="match status" value="1"/>
</dbReference>
<keyword evidence="12" id="KW-1185">Reference proteome</keyword>
<evidence type="ECO:0000256" key="5">
    <source>
        <dbReference type="ARBA" id="ARBA00022884"/>
    </source>
</evidence>
<feature type="domain" description="Piwi" evidence="10">
    <location>
        <begin position="240"/>
        <end position="404"/>
    </location>
</feature>
<comment type="subcellular location">
    <subcellularLocation>
        <location evidence="1">Cytoplasm</location>
    </subcellularLocation>
</comment>
<dbReference type="PANTHER" id="PTHR22891">
    <property type="entry name" value="EUKARYOTIC TRANSLATION INITIATION FACTOR 2C"/>
    <property type="match status" value="1"/>
</dbReference>
<organism evidence="11 12">
    <name type="scientific">Camelus dromedarius</name>
    <name type="common">Dromedary</name>
    <name type="synonym">Arabian camel</name>
    <dbReference type="NCBI Taxonomy" id="9838"/>
    <lineage>
        <taxon>Eukaryota</taxon>
        <taxon>Metazoa</taxon>
        <taxon>Chordata</taxon>
        <taxon>Craniata</taxon>
        <taxon>Vertebrata</taxon>
        <taxon>Euteleostomi</taxon>
        <taxon>Mammalia</taxon>
        <taxon>Eutheria</taxon>
        <taxon>Laurasiatheria</taxon>
        <taxon>Artiodactyla</taxon>
        <taxon>Tylopoda</taxon>
        <taxon>Camelidae</taxon>
        <taxon>Camelus</taxon>
    </lineage>
</organism>
<evidence type="ECO:0000256" key="1">
    <source>
        <dbReference type="ARBA" id="ARBA00004496"/>
    </source>
</evidence>
<evidence type="ECO:0000256" key="4">
    <source>
        <dbReference type="ARBA" id="ARBA00022845"/>
    </source>
</evidence>
<dbReference type="FunFam" id="3.40.50.2300:FF:000141">
    <property type="entry name" value="piwi-like protein 2 isoform X1"/>
    <property type="match status" value="1"/>
</dbReference>
<keyword evidence="5" id="KW-0694">RNA-binding</keyword>
<dbReference type="Gene3D" id="3.30.420.10">
    <property type="entry name" value="Ribonuclease H-like superfamily/Ribonuclease H"/>
    <property type="match status" value="1"/>
</dbReference>
<evidence type="ECO:0000313" key="12">
    <source>
        <dbReference type="Proteomes" id="UP000299084"/>
    </source>
</evidence>
<dbReference type="InterPro" id="IPR036085">
    <property type="entry name" value="PAZ_dom_sf"/>
</dbReference>
<sequence>MYTHMIQKPLVCFHRHALYQQNKENFQDECTKLLVGNIIITRYNNRTYRIDDVDWNKTPKDSFTMSNGKEITFLEYYSKNYGITVKEEDQPLLIHRPSERQNNKGMLLKGEILLLPELSYMTGIPEKMKKDFRAMKDLTQQINLSPKQHHNALECLLQKISKNETANNELTRWGLSLQKDVHKVPMHFWALFYPKRAMDQARELVTMLEKTAGPIGMHMSPPAWVELKDDRIETYGKIQMVVCIIMSTRDDLYGAIKKLCCVQTPVPSQVINVRTIGQPARLRSVAQKILLQINCKLGGELWGVDIPLKQLMVIGMDVYHDPSRGMRSVVGFVASINLTLTKWYSRVVFQMPHQEIVDSLKLCLVGSLKKFYESSLKGSVLRFGLVSDDYLPGSQSGAYMYNLQ</sequence>
<dbReference type="GO" id="GO:0006417">
    <property type="term" value="P:regulation of translation"/>
    <property type="evidence" value="ECO:0007669"/>
    <property type="project" value="UniProtKB-KW"/>
</dbReference>
<dbReference type="SUPFAM" id="SSF101690">
    <property type="entry name" value="PAZ domain"/>
    <property type="match status" value="1"/>
</dbReference>
<accession>A0A5N4CAI5</accession>
<comment type="similarity">
    <text evidence="7">Belongs to the argonaute family. Piwi subfamily.</text>
</comment>
<dbReference type="GO" id="GO:0031047">
    <property type="term" value="P:regulatory ncRNA-mediated gene silencing"/>
    <property type="evidence" value="ECO:0007669"/>
    <property type="project" value="UniProtKB-KW"/>
</dbReference>
<dbReference type="Pfam" id="PF02171">
    <property type="entry name" value="Piwi"/>
    <property type="match status" value="1"/>
</dbReference>
<proteinExistence type="inferred from homology"/>